<feature type="region of interest" description="Disordered" evidence="1">
    <location>
        <begin position="75"/>
        <end position="103"/>
    </location>
</feature>
<keyword evidence="4" id="KW-1185">Reference proteome</keyword>
<name>A0A8J4ASU5_9CHLO</name>
<dbReference type="AlphaFoldDB" id="A0A8J4ASU5"/>
<feature type="region of interest" description="Disordered" evidence="1">
    <location>
        <begin position="119"/>
        <end position="152"/>
    </location>
</feature>
<reference evidence="3" key="1">
    <citation type="journal article" date="2021" name="Proc. Natl. Acad. Sci. U.S.A.">
        <title>Three genomes in the algal genus Volvox reveal the fate of a haploid sex-determining region after a transition to homothallism.</title>
        <authorList>
            <person name="Yamamoto K."/>
            <person name="Hamaji T."/>
            <person name="Kawai-Toyooka H."/>
            <person name="Matsuzaki R."/>
            <person name="Takahashi F."/>
            <person name="Nishimura Y."/>
            <person name="Kawachi M."/>
            <person name="Noguchi H."/>
            <person name="Minakuchi Y."/>
            <person name="Umen J.G."/>
            <person name="Toyoda A."/>
            <person name="Nozaki H."/>
        </authorList>
    </citation>
    <scope>NUCLEOTIDE SEQUENCE</scope>
    <source>
        <strain evidence="3">NIES-3780</strain>
    </source>
</reference>
<sequence>MGCRIRTDPLGPLRAMMAAVVLVMLAADLGSPLVVAAQTRKMLQNAVVVTVPGPTVTPIPPGVTMTQDPRATQIVVPGTKFNPPPTASGSGSGSDTSGSMSAPSSSSSSFVIYSSSSYSSSPSSSSSSSSSSPSRAQSWQQQKQARAEAAATRLGERLAQHPAAPRMAAVAIKVAPVALERVSNLPRAPKLIPIAIDVAAPIIAQASPPLPPTPIVD</sequence>
<accession>A0A8J4ASU5</accession>
<protein>
    <submittedName>
        <fullName evidence="3">Uncharacterized protein</fullName>
    </submittedName>
</protein>
<keyword evidence="2" id="KW-0732">Signal</keyword>
<dbReference type="EMBL" id="BNCO01000004">
    <property type="protein sequence ID" value="GIL47170.1"/>
    <property type="molecule type" value="Genomic_DNA"/>
</dbReference>
<dbReference type="Proteomes" id="UP000747399">
    <property type="component" value="Unassembled WGS sequence"/>
</dbReference>
<feature type="compositionally biased region" description="Low complexity" evidence="1">
    <location>
        <begin position="93"/>
        <end position="103"/>
    </location>
</feature>
<organism evidence="3 4">
    <name type="scientific">Volvox africanus</name>
    <dbReference type="NCBI Taxonomy" id="51714"/>
    <lineage>
        <taxon>Eukaryota</taxon>
        <taxon>Viridiplantae</taxon>
        <taxon>Chlorophyta</taxon>
        <taxon>core chlorophytes</taxon>
        <taxon>Chlorophyceae</taxon>
        <taxon>CS clade</taxon>
        <taxon>Chlamydomonadales</taxon>
        <taxon>Volvocaceae</taxon>
        <taxon>Volvox</taxon>
    </lineage>
</organism>
<comment type="caution">
    <text evidence="3">The sequence shown here is derived from an EMBL/GenBank/DDBJ whole genome shotgun (WGS) entry which is preliminary data.</text>
</comment>
<feature type="non-terminal residue" evidence="3">
    <location>
        <position position="1"/>
    </location>
</feature>
<evidence type="ECO:0000256" key="2">
    <source>
        <dbReference type="SAM" id="SignalP"/>
    </source>
</evidence>
<proteinExistence type="predicted"/>
<feature type="chain" id="PRO_5035234882" evidence="2">
    <location>
        <begin position="37"/>
        <end position="217"/>
    </location>
</feature>
<feature type="compositionally biased region" description="Low complexity" evidence="1">
    <location>
        <begin position="119"/>
        <end position="151"/>
    </location>
</feature>
<feature type="signal peptide" evidence="2">
    <location>
        <begin position="1"/>
        <end position="36"/>
    </location>
</feature>
<evidence type="ECO:0000313" key="4">
    <source>
        <dbReference type="Proteomes" id="UP000747399"/>
    </source>
</evidence>
<gene>
    <name evidence="3" type="ORF">Vafri_4056</name>
</gene>
<evidence type="ECO:0000256" key="1">
    <source>
        <dbReference type="SAM" id="MobiDB-lite"/>
    </source>
</evidence>
<evidence type="ECO:0000313" key="3">
    <source>
        <dbReference type="EMBL" id="GIL47170.1"/>
    </source>
</evidence>